<dbReference type="InterPro" id="IPR025736">
    <property type="entry name" value="PucR_C-HTH_dom"/>
</dbReference>
<accession>A0A1H9R6P8</accession>
<feature type="domain" description="CdaR GGDEF-like" evidence="4">
    <location>
        <begin position="189"/>
        <end position="301"/>
    </location>
</feature>
<feature type="compositionally biased region" description="Basic and acidic residues" evidence="2">
    <location>
        <begin position="414"/>
        <end position="423"/>
    </location>
</feature>
<dbReference type="PANTHER" id="PTHR33744:SF7">
    <property type="entry name" value="PUCR FAMILY TRANSCRIPTIONAL REGULATOR"/>
    <property type="match status" value="1"/>
</dbReference>
<reference evidence="5 6" key="1">
    <citation type="submission" date="2016-10" db="EMBL/GenBank/DDBJ databases">
        <authorList>
            <person name="de Groot N.N."/>
        </authorList>
    </citation>
    <scope>NUCLEOTIDE SEQUENCE [LARGE SCALE GENOMIC DNA]</scope>
    <source>
        <strain evidence="5 6">DSM 16859</strain>
    </source>
</reference>
<name>A0A1H9R6P8_9ACTN</name>
<dbReference type="STRING" id="64702.SAMN05443377_10619"/>
<keyword evidence="6" id="KW-1185">Reference proteome</keyword>
<dbReference type="Pfam" id="PF13556">
    <property type="entry name" value="HTH_30"/>
    <property type="match status" value="1"/>
</dbReference>
<dbReference type="InterPro" id="IPR042070">
    <property type="entry name" value="PucR_C-HTH_sf"/>
</dbReference>
<protein>
    <submittedName>
        <fullName evidence="5">PucR C-terminal helix-turn-helix domain-containing protein</fullName>
    </submittedName>
</protein>
<feature type="domain" description="PucR C-terminal helix-turn-helix" evidence="3">
    <location>
        <begin position="348"/>
        <end position="405"/>
    </location>
</feature>
<dbReference type="InterPro" id="IPR051448">
    <property type="entry name" value="CdaR-like_regulators"/>
</dbReference>
<evidence type="ECO:0000256" key="1">
    <source>
        <dbReference type="ARBA" id="ARBA00006754"/>
    </source>
</evidence>
<dbReference type="PANTHER" id="PTHR33744">
    <property type="entry name" value="CARBOHYDRATE DIACID REGULATOR"/>
    <property type="match status" value="1"/>
</dbReference>
<dbReference type="InterPro" id="IPR041522">
    <property type="entry name" value="CdaR_GGDEF"/>
</dbReference>
<feature type="region of interest" description="Disordered" evidence="2">
    <location>
        <begin position="414"/>
        <end position="435"/>
    </location>
</feature>
<dbReference type="Proteomes" id="UP000198815">
    <property type="component" value="Unassembled WGS sequence"/>
</dbReference>
<evidence type="ECO:0000313" key="5">
    <source>
        <dbReference type="EMBL" id="SER68396.1"/>
    </source>
</evidence>
<evidence type="ECO:0000256" key="2">
    <source>
        <dbReference type="SAM" id="MobiDB-lite"/>
    </source>
</evidence>
<proteinExistence type="inferred from homology"/>
<sequence length="435" mass="46753">MADASEGRPRRLPRVTHPLIGTGPALIPDPAERSALARRLAARTGELTSMIVAAMESSHPWFLRLGAEERSWVTLVARAGIDNFITWFGDNSSMSGDPGLLFNVAPRVLTRKISLHQTVDLVRTTIDVVAQQVGELVPPRNQQALEIAILHFSRDVAFAAAEVYARAAELRGGWDERMEALIVDAVVRGEADEMVLSRASALGWLDRGQVSVAVGPAPAQPDLDALRHDAETQDLGILASVQGGRLVVIVSGRQLTEENAVVGALTSLADHFGPGTIVVGPLVADLIAATGSARAAHSAARTAHAWPASPRVVASRALLPERAIAGDDEARRALVEEIYRPLSRATELMRTCVSYLDHGCSVETTARALFVHPNTVRYRIRRIAELSGYSPAQPRQAYVLHLAITLGRLSEDEPAHHFDRDAPGRAASPGHTDAP</sequence>
<evidence type="ECO:0000313" key="6">
    <source>
        <dbReference type="Proteomes" id="UP000198815"/>
    </source>
</evidence>
<dbReference type="AlphaFoldDB" id="A0A1H9R6P8"/>
<gene>
    <name evidence="5" type="ORF">SAMN05443377_10619</name>
</gene>
<dbReference type="Pfam" id="PF17853">
    <property type="entry name" value="GGDEF_2"/>
    <property type="match status" value="1"/>
</dbReference>
<evidence type="ECO:0000259" key="3">
    <source>
        <dbReference type="Pfam" id="PF13556"/>
    </source>
</evidence>
<organism evidence="5 6">
    <name type="scientific">Propionibacterium cyclohexanicum</name>
    <dbReference type="NCBI Taxonomy" id="64702"/>
    <lineage>
        <taxon>Bacteria</taxon>
        <taxon>Bacillati</taxon>
        <taxon>Actinomycetota</taxon>
        <taxon>Actinomycetes</taxon>
        <taxon>Propionibacteriales</taxon>
        <taxon>Propionibacteriaceae</taxon>
        <taxon>Propionibacterium</taxon>
    </lineage>
</organism>
<evidence type="ECO:0000259" key="4">
    <source>
        <dbReference type="Pfam" id="PF17853"/>
    </source>
</evidence>
<comment type="similarity">
    <text evidence="1">Belongs to the CdaR family.</text>
</comment>
<dbReference type="Gene3D" id="1.10.10.2840">
    <property type="entry name" value="PucR C-terminal helix-turn-helix domain"/>
    <property type="match status" value="1"/>
</dbReference>
<dbReference type="EMBL" id="FOGZ01000006">
    <property type="protein sequence ID" value="SER68396.1"/>
    <property type="molecule type" value="Genomic_DNA"/>
</dbReference>